<name>A0AAD5R3Z6_PARTN</name>
<proteinExistence type="predicted"/>
<sequence length="86" mass="9847">MLGFDGKAVIFGFDFDSNLLMFICRSSYPAYPSASVLERETGGRQFRSRRPEGTIQNGQTDGQITKIEWVRLGDDEKVKTYNRYVD</sequence>
<accession>A0AAD5R3Z6</accession>
<organism evidence="1 2">
    <name type="scientific">Parelaphostrongylus tenuis</name>
    <name type="common">Meningeal worm</name>
    <dbReference type="NCBI Taxonomy" id="148309"/>
    <lineage>
        <taxon>Eukaryota</taxon>
        <taxon>Metazoa</taxon>
        <taxon>Ecdysozoa</taxon>
        <taxon>Nematoda</taxon>
        <taxon>Chromadorea</taxon>
        <taxon>Rhabditida</taxon>
        <taxon>Rhabditina</taxon>
        <taxon>Rhabditomorpha</taxon>
        <taxon>Strongyloidea</taxon>
        <taxon>Metastrongylidae</taxon>
        <taxon>Parelaphostrongylus</taxon>
    </lineage>
</organism>
<dbReference type="Proteomes" id="UP001196413">
    <property type="component" value="Unassembled WGS sequence"/>
</dbReference>
<dbReference type="EMBL" id="JAHQIW010006428">
    <property type="protein sequence ID" value="KAJ1369181.1"/>
    <property type="molecule type" value="Genomic_DNA"/>
</dbReference>
<evidence type="ECO:0000313" key="1">
    <source>
        <dbReference type="EMBL" id="KAJ1369181.1"/>
    </source>
</evidence>
<keyword evidence="2" id="KW-1185">Reference proteome</keyword>
<comment type="caution">
    <text evidence="1">The sequence shown here is derived from an EMBL/GenBank/DDBJ whole genome shotgun (WGS) entry which is preliminary data.</text>
</comment>
<evidence type="ECO:0000313" key="2">
    <source>
        <dbReference type="Proteomes" id="UP001196413"/>
    </source>
</evidence>
<reference evidence="1" key="1">
    <citation type="submission" date="2021-06" db="EMBL/GenBank/DDBJ databases">
        <title>Parelaphostrongylus tenuis whole genome reference sequence.</title>
        <authorList>
            <person name="Garwood T.J."/>
            <person name="Larsen P.A."/>
            <person name="Fountain-Jones N.M."/>
            <person name="Garbe J.R."/>
            <person name="Macchietto M.G."/>
            <person name="Kania S.A."/>
            <person name="Gerhold R.W."/>
            <person name="Richards J.E."/>
            <person name="Wolf T.M."/>
        </authorList>
    </citation>
    <scope>NUCLEOTIDE SEQUENCE</scope>
    <source>
        <strain evidence="1">MNPRO001-30</strain>
        <tissue evidence="1">Meninges</tissue>
    </source>
</reference>
<dbReference type="AlphaFoldDB" id="A0AAD5R3Z6"/>
<protein>
    <submittedName>
        <fullName evidence="1">Uncharacterized protein</fullName>
    </submittedName>
</protein>
<gene>
    <name evidence="1" type="ORF">KIN20_030587</name>
</gene>